<dbReference type="Gene3D" id="3.30.70.330">
    <property type="match status" value="1"/>
</dbReference>
<dbReference type="eggNOG" id="KOG0107">
    <property type="taxonomic scope" value="Eukaryota"/>
</dbReference>
<evidence type="ECO:0000256" key="1">
    <source>
        <dbReference type="ARBA" id="ARBA00023187"/>
    </source>
</evidence>
<dbReference type="STRING" id="554065.E1ZJ50"/>
<dbReference type="Gene3D" id="4.10.60.10">
    <property type="entry name" value="Zinc finger, CCHC-type"/>
    <property type="match status" value="1"/>
</dbReference>
<dbReference type="AlphaFoldDB" id="E1ZJ50"/>
<feature type="compositionally biased region" description="Gly residues" evidence="4">
    <location>
        <begin position="144"/>
        <end position="156"/>
    </location>
</feature>
<keyword evidence="1" id="KW-0507">mRNA processing</keyword>
<dbReference type="InterPro" id="IPR001878">
    <property type="entry name" value="Znf_CCHC"/>
</dbReference>
<keyword evidence="1" id="KW-0508">mRNA splicing</keyword>
<dbReference type="OrthoDB" id="5970at2759"/>
<dbReference type="PROSITE" id="PS50158">
    <property type="entry name" value="ZF_CCHC"/>
    <property type="match status" value="1"/>
</dbReference>
<keyword evidence="2" id="KW-0479">Metal-binding</keyword>
<keyword evidence="2" id="KW-0863">Zinc-finger</keyword>
<sequence length="242" mass="25548">MASGGTRVFCGGLDDRIQQQDLEAEFGKYGKVEAVWIARNPPGFGFVTMVDDRDADDAVAALDGKNGWKVERARPSRREGGFGGGRGGGGCGGGGGGYGGDRYDGGGGGGGGYGDRPAYGQSKCYACGEIGHFARECPSGNPNGPGGGGGGGGGGRYGDRGGDRGGYGGGRDRDYDRRDDRSRDYDRRDDRHDDRRDDRRGGGRDRDYDRRDRSPQRSRSPAGGRDRRDSPAYEPAADTEAK</sequence>
<dbReference type="GO" id="GO:0003723">
    <property type="term" value="F:RNA binding"/>
    <property type="evidence" value="ECO:0007669"/>
    <property type="project" value="UniProtKB-UniRule"/>
</dbReference>
<dbReference type="KEGG" id="cvr:CHLNCDRAFT_135849"/>
<evidence type="ECO:0000256" key="2">
    <source>
        <dbReference type="PROSITE-ProRule" id="PRU00047"/>
    </source>
</evidence>
<evidence type="ECO:0000259" key="5">
    <source>
        <dbReference type="PROSITE" id="PS50102"/>
    </source>
</evidence>
<evidence type="ECO:0000256" key="4">
    <source>
        <dbReference type="SAM" id="MobiDB-lite"/>
    </source>
</evidence>
<dbReference type="GeneID" id="17353728"/>
<dbReference type="InterPro" id="IPR000504">
    <property type="entry name" value="RRM_dom"/>
</dbReference>
<accession>E1ZJ50</accession>
<feature type="domain" description="RRM" evidence="5">
    <location>
        <begin position="6"/>
        <end position="75"/>
    </location>
</feature>
<organism evidence="8">
    <name type="scientific">Chlorella variabilis</name>
    <name type="common">Green alga</name>
    <dbReference type="NCBI Taxonomy" id="554065"/>
    <lineage>
        <taxon>Eukaryota</taxon>
        <taxon>Viridiplantae</taxon>
        <taxon>Chlorophyta</taxon>
        <taxon>core chlorophytes</taxon>
        <taxon>Trebouxiophyceae</taxon>
        <taxon>Chlorellales</taxon>
        <taxon>Chlorellaceae</taxon>
        <taxon>Chlorella clade</taxon>
        <taxon>Chlorella</taxon>
    </lineage>
</organism>
<dbReference type="InterPro" id="IPR036875">
    <property type="entry name" value="Znf_CCHC_sf"/>
</dbReference>
<dbReference type="InterPro" id="IPR050907">
    <property type="entry name" value="SRSF"/>
</dbReference>
<evidence type="ECO:0000259" key="6">
    <source>
        <dbReference type="PROSITE" id="PS50158"/>
    </source>
</evidence>
<protein>
    <recommendedName>
        <fullName evidence="9">CCHC-type domain-containing protein</fullName>
    </recommendedName>
</protein>
<dbReference type="Pfam" id="PF00098">
    <property type="entry name" value="zf-CCHC"/>
    <property type="match status" value="1"/>
</dbReference>
<dbReference type="FunCoup" id="E1ZJ50">
    <property type="interactions" value="1652"/>
</dbReference>
<dbReference type="InterPro" id="IPR035979">
    <property type="entry name" value="RBD_domain_sf"/>
</dbReference>
<dbReference type="InParanoid" id="E1ZJ50"/>
<reference evidence="7 8" key="1">
    <citation type="journal article" date="2010" name="Plant Cell">
        <title>The Chlorella variabilis NC64A genome reveals adaptation to photosymbiosis, coevolution with viruses, and cryptic sex.</title>
        <authorList>
            <person name="Blanc G."/>
            <person name="Duncan G."/>
            <person name="Agarkova I."/>
            <person name="Borodovsky M."/>
            <person name="Gurnon J."/>
            <person name="Kuo A."/>
            <person name="Lindquist E."/>
            <person name="Lucas S."/>
            <person name="Pangilinan J."/>
            <person name="Polle J."/>
            <person name="Salamov A."/>
            <person name="Terry A."/>
            <person name="Yamada T."/>
            <person name="Dunigan D.D."/>
            <person name="Grigoriev I.V."/>
            <person name="Claverie J.M."/>
            <person name="Van Etten J.L."/>
        </authorList>
    </citation>
    <scope>NUCLEOTIDE SEQUENCE [LARGE SCALE GENOMIC DNA]</scope>
    <source>
        <strain evidence="7 8">NC64A</strain>
    </source>
</reference>
<dbReference type="Pfam" id="PF00076">
    <property type="entry name" value="RRM_1"/>
    <property type="match status" value="1"/>
</dbReference>
<evidence type="ECO:0000256" key="3">
    <source>
        <dbReference type="PROSITE-ProRule" id="PRU00176"/>
    </source>
</evidence>
<evidence type="ECO:0008006" key="9">
    <source>
        <dbReference type="Google" id="ProtNLM"/>
    </source>
</evidence>
<feature type="domain" description="CCHC-type" evidence="6">
    <location>
        <begin position="123"/>
        <end position="139"/>
    </location>
</feature>
<keyword evidence="8" id="KW-1185">Reference proteome</keyword>
<dbReference type="SUPFAM" id="SSF57756">
    <property type="entry name" value="Retrovirus zinc finger-like domains"/>
    <property type="match status" value="1"/>
</dbReference>
<evidence type="ECO:0000313" key="8">
    <source>
        <dbReference type="Proteomes" id="UP000008141"/>
    </source>
</evidence>
<name>E1ZJ50_CHLVA</name>
<dbReference type="PANTHER" id="PTHR23147">
    <property type="entry name" value="SERINE/ARGININE RICH SPLICING FACTOR"/>
    <property type="match status" value="1"/>
</dbReference>
<evidence type="ECO:0000313" key="7">
    <source>
        <dbReference type="EMBL" id="EFN54441.1"/>
    </source>
</evidence>
<proteinExistence type="predicted"/>
<dbReference type="OMA" id="VEAVWIA"/>
<dbReference type="EMBL" id="GL433848">
    <property type="protein sequence ID" value="EFN54441.1"/>
    <property type="molecule type" value="Genomic_DNA"/>
</dbReference>
<dbReference type="SMART" id="SM00360">
    <property type="entry name" value="RRM"/>
    <property type="match status" value="1"/>
</dbReference>
<dbReference type="SMART" id="SM00343">
    <property type="entry name" value="ZnF_C2HC"/>
    <property type="match status" value="1"/>
</dbReference>
<gene>
    <name evidence="7" type="ORF">CHLNCDRAFT_135849</name>
</gene>
<dbReference type="PROSITE" id="PS50102">
    <property type="entry name" value="RRM"/>
    <property type="match status" value="1"/>
</dbReference>
<dbReference type="GO" id="GO:0008270">
    <property type="term" value="F:zinc ion binding"/>
    <property type="evidence" value="ECO:0007669"/>
    <property type="project" value="UniProtKB-KW"/>
</dbReference>
<feature type="region of interest" description="Disordered" evidence="4">
    <location>
        <begin position="144"/>
        <end position="242"/>
    </location>
</feature>
<dbReference type="Proteomes" id="UP000008141">
    <property type="component" value="Unassembled WGS sequence"/>
</dbReference>
<dbReference type="InterPro" id="IPR012677">
    <property type="entry name" value="Nucleotide-bd_a/b_plait_sf"/>
</dbReference>
<dbReference type="RefSeq" id="XP_005846543.1">
    <property type="nucleotide sequence ID" value="XM_005846481.1"/>
</dbReference>
<feature type="compositionally biased region" description="Basic and acidic residues" evidence="4">
    <location>
        <begin position="170"/>
        <end position="215"/>
    </location>
</feature>
<keyword evidence="3" id="KW-0694">RNA-binding</keyword>
<dbReference type="SUPFAM" id="SSF54928">
    <property type="entry name" value="RNA-binding domain, RBD"/>
    <property type="match status" value="1"/>
</dbReference>
<keyword evidence="2" id="KW-0862">Zinc</keyword>
<dbReference type="GO" id="GO:0008380">
    <property type="term" value="P:RNA splicing"/>
    <property type="evidence" value="ECO:0007669"/>
    <property type="project" value="UniProtKB-KW"/>
</dbReference>